<feature type="domain" description="Reverse transcriptase zinc-binding" evidence="2">
    <location>
        <begin position="199"/>
        <end position="255"/>
    </location>
</feature>
<keyword evidence="3" id="KW-0808">Transferase</keyword>
<dbReference type="GO" id="GO:0003964">
    <property type="term" value="F:RNA-directed DNA polymerase activity"/>
    <property type="evidence" value="ECO:0007669"/>
    <property type="project" value="UniProtKB-KW"/>
</dbReference>
<dbReference type="AlphaFoldDB" id="A0A6L2M3H9"/>
<gene>
    <name evidence="3" type="ORF">Tci_040521</name>
</gene>
<evidence type="ECO:0000313" key="3">
    <source>
        <dbReference type="EMBL" id="GEU68543.1"/>
    </source>
</evidence>
<evidence type="ECO:0000259" key="2">
    <source>
        <dbReference type="Pfam" id="PF13966"/>
    </source>
</evidence>
<feature type="region of interest" description="Disordered" evidence="1">
    <location>
        <begin position="125"/>
        <end position="144"/>
    </location>
</feature>
<dbReference type="EMBL" id="BKCJ010005769">
    <property type="protein sequence ID" value="GEU68543.1"/>
    <property type="molecule type" value="Genomic_DNA"/>
</dbReference>
<dbReference type="InterPro" id="IPR026960">
    <property type="entry name" value="RVT-Znf"/>
</dbReference>
<proteinExistence type="predicted"/>
<comment type="caution">
    <text evidence="3">The sequence shown here is derived from an EMBL/GenBank/DDBJ whole genome shotgun (WGS) entry which is preliminary data.</text>
</comment>
<dbReference type="Pfam" id="PF13966">
    <property type="entry name" value="zf-RVT"/>
    <property type="match status" value="1"/>
</dbReference>
<accession>A0A6L2M3H9</accession>
<feature type="compositionally biased region" description="Polar residues" evidence="1">
    <location>
        <begin position="129"/>
        <end position="142"/>
    </location>
</feature>
<protein>
    <submittedName>
        <fullName evidence="3">RNA-directed DNA polymerase, eukaryota</fullName>
    </submittedName>
</protein>
<sequence length="295" mass="32744">MDLCHYEVLSLLNTPADQHLRIVGFNLEGVVVEWFQWMTSNDLITTWARFEESVKTHFGQSKYEDPNRALSKLLQLGTRELLVSKPTTLCDMFLLVRTIKACFDDQAALVAGTLARVEANKVVNDGDDSGSSGPMTPTSDSESLGKENYDLLCSKVTDLVLPNISDRLCWSLKGSQEFLVISSRILIDNTILPKAKVPTRWLMVVPIKVNVHAWRVCLNKLPIRANLSLRGMDISSIACPLCNSAVESSSHIFLLVPWLAKFGEKKLFGGILKAWLLTPTTSGLTGLSIFVYISN</sequence>
<evidence type="ECO:0000256" key="1">
    <source>
        <dbReference type="SAM" id="MobiDB-lite"/>
    </source>
</evidence>
<reference evidence="3" key="1">
    <citation type="journal article" date="2019" name="Sci. Rep.">
        <title>Draft genome of Tanacetum cinerariifolium, the natural source of mosquito coil.</title>
        <authorList>
            <person name="Yamashiro T."/>
            <person name="Shiraishi A."/>
            <person name="Satake H."/>
            <person name="Nakayama K."/>
        </authorList>
    </citation>
    <scope>NUCLEOTIDE SEQUENCE</scope>
</reference>
<organism evidence="3">
    <name type="scientific">Tanacetum cinerariifolium</name>
    <name type="common">Dalmatian daisy</name>
    <name type="synonym">Chrysanthemum cinerariifolium</name>
    <dbReference type="NCBI Taxonomy" id="118510"/>
    <lineage>
        <taxon>Eukaryota</taxon>
        <taxon>Viridiplantae</taxon>
        <taxon>Streptophyta</taxon>
        <taxon>Embryophyta</taxon>
        <taxon>Tracheophyta</taxon>
        <taxon>Spermatophyta</taxon>
        <taxon>Magnoliopsida</taxon>
        <taxon>eudicotyledons</taxon>
        <taxon>Gunneridae</taxon>
        <taxon>Pentapetalae</taxon>
        <taxon>asterids</taxon>
        <taxon>campanulids</taxon>
        <taxon>Asterales</taxon>
        <taxon>Asteraceae</taxon>
        <taxon>Asteroideae</taxon>
        <taxon>Anthemideae</taxon>
        <taxon>Anthemidinae</taxon>
        <taxon>Tanacetum</taxon>
    </lineage>
</organism>
<keyword evidence="3" id="KW-0695">RNA-directed DNA polymerase</keyword>
<keyword evidence="3" id="KW-0548">Nucleotidyltransferase</keyword>
<name>A0A6L2M3H9_TANCI</name>